<sequence>MVSWKLLLISKSVWKELINGGLGMKKILKLSFAVVLSTVLLAACGSGEENASSFFAENESDWPELEVIENEIGSDFESINVENDEGNSRVILYENNGKPEYKSIYILDEQRLKIMSTGEDGEGQVYNQVIS</sequence>
<evidence type="ECO:0000313" key="2">
    <source>
        <dbReference type="Proteomes" id="UP000052946"/>
    </source>
</evidence>
<name>A0A0U9HHT3_9BACI</name>
<dbReference type="EMBL" id="BBXV01000050">
    <property type="protein sequence ID" value="GAQ19572.1"/>
    <property type="molecule type" value="Genomic_DNA"/>
</dbReference>
<reference evidence="2" key="1">
    <citation type="submission" date="2015-07" db="EMBL/GenBank/DDBJ databases">
        <title>Draft Genome Sequence of Oceanobacillus picturae Heshi-B3 that Was Isolated from Fermented Rice Bran with Aging Salted Mackerel, Which Was Named Heshiko as Traditional Fermented Seafood in Japan.</title>
        <authorList>
            <person name="Akuzawa S."/>
            <person name="Nakagawa J."/>
            <person name="Kanekatsu T."/>
            <person name="Kanesaki Y."/>
            <person name="Suzuki T."/>
        </authorList>
    </citation>
    <scope>NUCLEOTIDE SEQUENCE [LARGE SCALE GENOMIC DNA]</scope>
    <source>
        <strain evidence="2">Heshi-B3</strain>
    </source>
</reference>
<protein>
    <submittedName>
        <fullName evidence="1">Beta-lactamase</fullName>
    </submittedName>
</protein>
<organism evidence="1 2">
    <name type="scientific">Oceanobacillus picturae</name>
    <dbReference type="NCBI Taxonomy" id="171693"/>
    <lineage>
        <taxon>Bacteria</taxon>
        <taxon>Bacillati</taxon>
        <taxon>Bacillota</taxon>
        <taxon>Bacilli</taxon>
        <taxon>Bacillales</taxon>
        <taxon>Bacillaceae</taxon>
        <taxon>Oceanobacillus</taxon>
    </lineage>
</organism>
<gene>
    <name evidence="1" type="ORF">OPHB3_3544</name>
</gene>
<proteinExistence type="predicted"/>
<accession>A0A0U9HHT3</accession>
<dbReference type="Proteomes" id="UP000052946">
    <property type="component" value="Unassembled WGS sequence"/>
</dbReference>
<dbReference type="AlphaFoldDB" id="A0A0U9HHT3"/>
<evidence type="ECO:0000313" key="1">
    <source>
        <dbReference type="EMBL" id="GAQ19572.1"/>
    </source>
</evidence>
<reference evidence="1 2" key="2">
    <citation type="journal article" date="2016" name="Genome Announc.">
        <title>Draft Genome Sequence of Oceanobacillus picturae Heshi-B3, Isolated from Fermented Rice Bran in a Traditional Japanese Seafood Dish.</title>
        <authorList>
            <person name="Akuzawa S."/>
            <person name="Nagaoka J."/>
            <person name="Kanekatsu M."/>
            <person name="Kanesaki Y."/>
            <person name="Suzuki T."/>
        </authorList>
    </citation>
    <scope>NUCLEOTIDE SEQUENCE [LARGE SCALE GENOMIC DNA]</scope>
    <source>
        <strain evidence="1 2">Heshi-B3</strain>
    </source>
</reference>
<comment type="caution">
    <text evidence="1">The sequence shown here is derived from an EMBL/GenBank/DDBJ whole genome shotgun (WGS) entry which is preliminary data.</text>
</comment>